<feature type="transmembrane region" description="Helical" evidence="1">
    <location>
        <begin position="33"/>
        <end position="53"/>
    </location>
</feature>
<keyword evidence="1" id="KW-1133">Transmembrane helix</keyword>
<gene>
    <name evidence="2" type="ORF">ACFSW7_11930</name>
</gene>
<organism evidence="2 3">
    <name type="scientific">Gulosibacter faecalis</name>
    <dbReference type="NCBI Taxonomy" id="272240"/>
    <lineage>
        <taxon>Bacteria</taxon>
        <taxon>Bacillati</taxon>
        <taxon>Actinomycetota</taxon>
        <taxon>Actinomycetes</taxon>
        <taxon>Micrococcales</taxon>
        <taxon>Microbacteriaceae</taxon>
        <taxon>Gulosibacter</taxon>
    </lineage>
</organism>
<reference evidence="3" key="1">
    <citation type="journal article" date="2019" name="Int. J. Syst. Evol. Microbiol.">
        <title>The Global Catalogue of Microorganisms (GCM) 10K type strain sequencing project: providing services to taxonomists for standard genome sequencing and annotation.</title>
        <authorList>
            <consortium name="The Broad Institute Genomics Platform"/>
            <consortium name="The Broad Institute Genome Sequencing Center for Infectious Disease"/>
            <person name="Wu L."/>
            <person name="Ma J."/>
        </authorList>
    </citation>
    <scope>NUCLEOTIDE SEQUENCE [LARGE SCALE GENOMIC DNA]</scope>
    <source>
        <strain evidence="3">TISTR 1514</strain>
    </source>
</reference>
<keyword evidence="1" id="KW-0812">Transmembrane</keyword>
<feature type="transmembrane region" description="Helical" evidence="1">
    <location>
        <begin position="93"/>
        <end position="118"/>
    </location>
</feature>
<keyword evidence="3" id="KW-1185">Reference proteome</keyword>
<protein>
    <recommendedName>
        <fullName evidence="4">Transmembrane protein</fullName>
    </recommendedName>
</protein>
<keyword evidence="1" id="KW-0472">Membrane</keyword>
<proteinExistence type="predicted"/>
<dbReference type="RefSeq" id="WP_019617333.1">
    <property type="nucleotide sequence ID" value="NZ_JBHUNE010000008.1"/>
</dbReference>
<name>A0ABW5V3A5_9MICO</name>
<comment type="caution">
    <text evidence="2">The sequence shown here is derived from an EMBL/GenBank/DDBJ whole genome shotgun (WGS) entry which is preliminary data.</text>
</comment>
<evidence type="ECO:0000256" key="1">
    <source>
        <dbReference type="SAM" id="Phobius"/>
    </source>
</evidence>
<evidence type="ECO:0000313" key="2">
    <source>
        <dbReference type="EMBL" id="MFD2759085.1"/>
    </source>
</evidence>
<evidence type="ECO:0008006" key="4">
    <source>
        <dbReference type="Google" id="ProtNLM"/>
    </source>
</evidence>
<dbReference type="EMBL" id="JBHUNE010000008">
    <property type="protein sequence ID" value="MFD2759085.1"/>
    <property type="molecule type" value="Genomic_DNA"/>
</dbReference>
<feature type="transmembrane region" description="Helical" evidence="1">
    <location>
        <begin position="65"/>
        <end position="81"/>
    </location>
</feature>
<dbReference type="Proteomes" id="UP001597492">
    <property type="component" value="Unassembled WGS sequence"/>
</dbReference>
<sequence length="155" mass="16453">METHSGDAARNEAADALDALADDRDRLSSRVRIPWPLMAAYGALSAWWVAAAATTQPGANYEPPASAWLAFVGVFVVAHLVQRELGVRFRNMGARATWATVGIIVIALALFSVSLGLVSLGAGWVVVLTSLVAFASTTLLAGYAYRSALDHLRRG</sequence>
<evidence type="ECO:0000313" key="3">
    <source>
        <dbReference type="Proteomes" id="UP001597492"/>
    </source>
</evidence>
<accession>A0ABW5V3A5</accession>
<feature type="transmembrane region" description="Helical" evidence="1">
    <location>
        <begin position="124"/>
        <end position="145"/>
    </location>
</feature>